<dbReference type="Pfam" id="PF14155">
    <property type="entry name" value="DUF4307"/>
    <property type="match status" value="1"/>
</dbReference>
<dbReference type="Proteomes" id="UP000312032">
    <property type="component" value="Unassembled WGS sequence"/>
</dbReference>
<evidence type="ECO:0000313" key="2">
    <source>
        <dbReference type="EMBL" id="TNM00493.1"/>
    </source>
</evidence>
<dbReference type="OrthoDB" id="4425882at2"/>
<dbReference type="AlphaFoldDB" id="A0A5C4U7P7"/>
<accession>A0A5C4U7P7</accession>
<protein>
    <submittedName>
        <fullName evidence="2">DUF4307 domain-containing protein</fullName>
    </submittedName>
</protein>
<evidence type="ECO:0000313" key="3">
    <source>
        <dbReference type="Proteomes" id="UP000312032"/>
    </source>
</evidence>
<keyword evidence="3" id="KW-1185">Reference proteome</keyword>
<dbReference type="EMBL" id="VDHJ01000001">
    <property type="protein sequence ID" value="TNM00493.1"/>
    <property type="molecule type" value="Genomic_DNA"/>
</dbReference>
<sequence>MSTRPPSRYGSEQGTWAGKAIAVIAVIFALVAAVFLYRYVTQRANTPVEVSMVTQERIDDSTLRVWVDITRKDPAQESYCIVTALNYQMAEVGRREIIMPTGGEKVTRVAADIPTRDVPVAGGVYGCSTGLEPYMDVDNRVTTL</sequence>
<evidence type="ECO:0000256" key="1">
    <source>
        <dbReference type="SAM" id="Phobius"/>
    </source>
</evidence>
<keyword evidence="1" id="KW-0472">Membrane</keyword>
<gene>
    <name evidence="2" type="ORF">FHE74_00660</name>
</gene>
<keyword evidence="1" id="KW-1133">Transmembrane helix</keyword>
<reference evidence="2 3" key="1">
    <citation type="submission" date="2019-06" db="EMBL/GenBank/DDBJ databases">
        <authorList>
            <person name="Li J."/>
        </authorList>
    </citation>
    <scope>NUCLEOTIDE SEQUENCE [LARGE SCALE GENOMIC DNA]</scope>
    <source>
        <strain evidence="2 3">LMG 28165</strain>
    </source>
</reference>
<dbReference type="RefSeq" id="WP_139464491.1">
    <property type="nucleotide sequence ID" value="NZ_VDHJ01000001.1"/>
</dbReference>
<organism evidence="2 3">
    <name type="scientific">Corynebacterium tapiri</name>
    <dbReference type="NCBI Taxonomy" id="1448266"/>
    <lineage>
        <taxon>Bacteria</taxon>
        <taxon>Bacillati</taxon>
        <taxon>Actinomycetota</taxon>
        <taxon>Actinomycetes</taxon>
        <taxon>Mycobacteriales</taxon>
        <taxon>Corynebacteriaceae</taxon>
        <taxon>Corynebacterium</taxon>
    </lineage>
</organism>
<dbReference type="InterPro" id="IPR025443">
    <property type="entry name" value="DUF4307"/>
</dbReference>
<name>A0A5C4U7P7_9CORY</name>
<keyword evidence="1" id="KW-0812">Transmembrane</keyword>
<comment type="caution">
    <text evidence="2">The sequence shown here is derived from an EMBL/GenBank/DDBJ whole genome shotgun (WGS) entry which is preliminary data.</text>
</comment>
<feature type="transmembrane region" description="Helical" evidence="1">
    <location>
        <begin position="20"/>
        <end position="40"/>
    </location>
</feature>
<proteinExistence type="predicted"/>